<dbReference type="Proteomes" id="UP000785679">
    <property type="component" value="Unassembled WGS sequence"/>
</dbReference>
<comment type="caution">
    <text evidence="1">The sequence shown here is derived from an EMBL/GenBank/DDBJ whole genome shotgun (WGS) entry which is preliminary data.</text>
</comment>
<name>A0A8J8P7I1_HALGN</name>
<organism evidence="1 2">
    <name type="scientific">Halteria grandinella</name>
    <dbReference type="NCBI Taxonomy" id="5974"/>
    <lineage>
        <taxon>Eukaryota</taxon>
        <taxon>Sar</taxon>
        <taxon>Alveolata</taxon>
        <taxon>Ciliophora</taxon>
        <taxon>Intramacronucleata</taxon>
        <taxon>Spirotrichea</taxon>
        <taxon>Stichotrichia</taxon>
        <taxon>Sporadotrichida</taxon>
        <taxon>Halteriidae</taxon>
        <taxon>Halteria</taxon>
    </lineage>
</organism>
<protein>
    <submittedName>
        <fullName evidence="1">Uncharacterized protein</fullName>
    </submittedName>
</protein>
<reference evidence="1" key="1">
    <citation type="submission" date="2019-06" db="EMBL/GenBank/DDBJ databases">
        <authorList>
            <person name="Zheng W."/>
        </authorList>
    </citation>
    <scope>NUCLEOTIDE SEQUENCE</scope>
    <source>
        <strain evidence="1">QDHG01</strain>
    </source>
</reference>
<evidence type="ECO:0000313" key="1">
    <source>
        <dbReference type="EMBL" id="TNV87250.1"/>
    </source>
</evidence>
<keyword evidence="2" id="KW-1185">Reference proteome</keyword>
<proteinExistence type="predicted"/>
<evidence type="ECO:0000313" key="2">
    <source>
        <dbReference type="Proteomes" id="UP000785679"/>
    </source>
</evidence>
<sequence>MVMMRYLFAFARHLSLIIYQTYNLFYYTTNCLYYHANPNVLLSPTNCVWHASNKLINASPTLLPFCALVSQYSHPFPFAHFCASLELTSLLPLLSALLPHTTTLRRPISMPADFLISSSQWTRELKESLFSRSKTIRQPQASAQNSERIRRQSSLPLMSKKLMATVWPLILSFLTPQSIPIVWIQRSTNFSSQQRLIRHDFPTSAFPTEMILKDTCSVGGQHEQLDCGGGG</sequence>
<accession>A0A8J8P7I1</accession>
<dbReference type="EMBL" id="RRYP01000547">
    <property type="protein sequence ID" value="TNV87250.1"/>
    <property type="molecule type" value="Genomic_DNA"/>
</dbReference>
<dbReference type="AlphaFoldDB" id="A0A8J8P7I1"/>
<gene>
    <name evidence="1" type="ORF">FGO68_gene16510</name>
</gene>